<feature type="region of interest" description="Disordered" evidence="7">
    <location>
        <begin position="468"/>
        <end position="507"/>
    </location>
</feature>
<evidence type="ECO:0000256" key="4">
    <source>
        <dbReference type="ARBA" id="ARBA00022989"/>
    </source>
</evidence>
<comment type="caution">
    <text evidence="6">Lacks conserved residue(s) required for the propagation of feature annotation.</text>
</comment>
<name>A0A0D2LIR5_9CHLO</name>
<evidence type="ECO:0000256" key="1">
    <source>
        <dbReference type="ARBA" id="ARBA00004141"/>
    </source>
</evidence>
<dbReference type="GO" id="GO:0016020">
    <property type="term" value="C:membrane"/>
    <property type="evidence" value="ECO:0007669"/>
    <property type="project" value="UniProtKB-SubCell"/>
</dbReference>
<comment type="similarity">
    <text evidence="2 6">Belongs to the multi antimicrobial extrusion (MATE) (TC 2.A.66.1) family.</text>
</comment>
<feature type="transmembrane region" description="Helical" evidence="6">
    <location>
        <begin position="161"/>
        <end position="179"/>
    </location>
</feature>
<dbReference type="STRING" id="145388.A0A0D2LIR5"/>
<feature type="compositionally biased region" description="Low complexity" evidence="7">
    <location>
        <begin position="469"/>
        <end position="493"/>
    </location>
</feature>
<dbReference type="AlphaFoldDB" id="A0A0D2LIR5"/>
<dbReference type="InterPro" id="IPR002528">
    <property type="entry name" value="MATE_fam"/>
</dbReference>
<feature type="transmembrane region" description="Helical" evidence="6">
    <location>
        <begin position="216"/>
        <end position="237"/>
    </location>
</feature>
<dbReference type="Pfam" id="PF01554">
    <property type="entry name" value="MatE"/>
    <property type="match status" value="2"/>
</dbReference>
<dbReference type="GO" id="GO:0015297">
    <property type="term" value="F:antiporter activity"/>
    <property type="evidence" value="ECO:0007669"/>
    <property type="project" value="InterPro"/>
</dbReference>
<dbReference type="PANTHER" id="PTHR42893">
    <property type="entry name" value="PROTEIN DETOXIFICATION 44, CHLOROPLASTIC-RELATED"/>
    <property type="match status" value="1"/>
</dbReference>
<evidence type="ECO:0000256" key="5">
    <source>
        <dbReference type="ARBA" id="ARBA00023136"/>
    </source>
</evidence>
<gene>
    <name evidence="8" type="ORF">MNEG_1599</name>
</gene>
<dbReference type="InterPro" id="IPR044644">
    <property type="entry name" value="DinF-like"/>
</dbReference>
<dbReference type="NCBIfam" id="TIGR00797">
    <property type="entry name" value="matE"/>
    <property type="match status" value="1"/>
</dbReference>
<keyword evidence="5 6" id="KW-0472">Membrane</keyword>
<dbReference type="EMBL" id="KK100383">
    <property type="protein sequence ID" value="KIZ06354.1"/>
    <property type="molecule type" value="Genomic_DNA"/>
</dbReference>
<keyword evidence="4 6" id="KW-1133">Transmembrane helix</keyword>
<keyword evidence="3 6" id="KW-0812">Transmembrane</keyword>
<feature type="transmembrane region" description="Helical" evidence="6">
    <location>
        <begin position="191"/>
        <end position="210"/>
    </location>
</feature>
<accession>A0A0D2LIR5</accession>
<dbReference type="RefSeq" id="XP_013905373.1">
    <property type="nucleotide sequence ID" value="XM_014049919.1"/>
</dbReference>
<dbReference type="Proteomes" id="UP000054498">
    <property type="component" value="Unassembled WGS sequence"/>
</dbReference>
<organism evidence="8 9">
    <name type="scientific">Monoraphidium neglectum</name>
    <dbReference type="NCBI Taxonomy" id="145388"/>
    <lineage>
        <taxon>Eukaryota</taxon>
        <taxon>Viridiplantae</taxon>
        <taxon>Chlorophyta</taxon>
        <taxon>core chlorophytes</taxon>
        <taxon>Chlorophyceae</taxon>
        <taxon>CS clade</taxon>
        <taxon>Sphaeropleales</taxon>
        <taxon>Selenastraceae</taxon>
        <taxon>Monoraphidium</taxon>
    </lineage>
</organism>
<dbReference type="OrthoDB" id="2126698at2759"/>
<comment type="subcellular location">
    <subcellularLocation>
        <location evidence="1">Membrane</location>
        <topology evidence="1">Multi-pass membrane protein</topology>
    </subcellularLocation>
</comment>
<proteinExistence type="inferred from homology"/>
<protein>
    <recommendedName>
        <fullName evidence="6">Protein DETOXIFICATION</fullName>
    </recommendedName>
    <alternativeName>
        <fullName evidence="6">Multidrug and toxic compound extrusion protein</fullName>
    </alternativeName>
</protein>
<evidence type="ECO:0000256" key="2">
    <source>
        <dbReference type="ARBA" id="ARBA00010199"/>
    </source>
</evidence>
<dbReference type="PANTHER" id="PTHR42893:SF46">
    <property type="entry name" value="PROTEIN DETOXIFICATION 44, CHLOROPLASTIC"/>
    <property type="match status" value="1"/>
</dbReference>
<feature type="transmembrane region" description="Helical" evidence="6">
    <location>
        <begin position="258"/>
        <end position="281"/>
    </location>
</feature>
<evidence type="ECO:0000313" key="8">
    <source>
        <dbReference type="EMBL" id="KIZ06354.1"/>
    </source>
</evidence>
<reference evidence="8 9" key="1">
    <citation type="journal article" date="2013" name="BMC Genomics">
        <title>Reconstruction of the lipid metabolism for the microalga Monoraphidium neglectum from its genome sequence reveals characteristics suitable for biofuel production.</title>
        <authorList>
            <person name="Bogen C."/>
            <person name="Al-Dilaimi A."/>
            <person name="Albersmeier A."/>
            <person name="Wichmann J."/>
            <person name="Grundmann M."/>
            <person name="Rupp O."/>
            <person name="Lauersen K.J."/>
            <person name="Blifernez-Klassen O."/>
            <person name="Kalinowski J."/>
            <person name="Goesmann A."/>
            <person name="Mussgnug J.H."/>
            <person name="Kruse O."/>
        </authorList>
    </citation>
    <scope>NUCLEOTIDE SEQUENCE [LARGE SCALE GENOMIC DNA]</scope>
    <source>
        <strain evidence="8 9">SAG 48.87</strain>
    </source>
</reference>
<evidence type="ECO:0000256" key="3">
    <source>
        <dbReference type="ARBA" id="ARBA00022692"/>
    </source>
</evidence>
<dbReference type="GO" id="GO:0042910">
    <property type="term" value="F:xenobiotic transmembrane transporter activity"/>
    <property type="evidence" value="ECO:0007669"/>
    <property type="project" value="InterPro"/>
</dbReference>
<feature type="transmembrane region" description="Helical" evidence="6">
    <location>
        <begin position="335"/>
        <end position="356"/>
    </location>
</feature>
<dbReference type="KEGG" id="mng:MNEG_1599"/>
<dbReference type="GeneID" id="25733705"/>
<evidence type="ECO:0000256" key="7">
    <source>
        <dbReference type="SAM" id="MobiDB-lite"/>
    </source>
</evidence>
<feature type="transmembrane region" description="Helical" evidence="6">
    <location>
        <begin position="115"/>
        <end position="141"/>
    </location>
</feature>
<feature type="transmembrane region" description="Helical" evidence="6">
    <location>
        <begin position="34"/>
        <end position="51"/>
    </location>
</feature>
<keyword evidence="9" id="KW-1185">Reference proteome</keyword>
<evidence type="ECO:0000313" key="9">
    <source>
        <dbReference type="Proteomes" id="UP000054498"/>
    </source>
</evidence>
<evidence type="ECO:0000256" key="6">
    <source>
        <dbReference type="RuleBase" id="RU004914"/>
    </source>
</evidence>
<sequence length="610" mass="63847">MPDSGSDWRGSAPTLGTALKQQWRRARSAFISEYDAELFSLAIPALASMLLDPIMNVISASMIGHLGTQQMAAVSLGSLAVSFATFTFGFLVFLTTPKVAAAHVLGDKARVSRHAAVGLWLALACGLAVTGGLVAFSDSVISVLKPPEPQVAIYASQFIRIRAWGILSALVSFVAAGTYRGVKDTVTPLQAAVVATGSNFILSVTLIYGLKLGVAGAALAATSASWVSAGMLVWLLFKKKLLRPADAARRPAWEEVQPYVSQGFFLAFRMVATFGIIMYASAMCVRLGAASQAAFEVIRQLWILSIQLFECLNVATQSMAAGLLGSGDRAAARALLRRATGLSVAVGAGVGAALLVARVPLVSIFTSDAVVAQMSLAIIPMIALGMPIDAGASIADGGFIAAGRTNTLSAIQVCGSAAQFAVLSWAAAAGMASTMTTWGVLKLMSVFRFAGGAYMHFYSSDSAYLPHNAGSDATSSSSSSSDSSDSTAGSADGLEGPVSATVDEEERELWRQQLWAEASQDVNGFGPPDLGPQHMSAAEMQQYHEQQQELQQQQPLMHEHEQYVTGGGGGGDEAAAQLRRRARVLDPSAKVEQPVLASWEVPPVGPSHSA</sequence>
<feature type="transmembrane region" description="Helical" evidence="6">
    <location>
        <begin position="71"/>
        <end position="94"/>
    </location>
</feature>